<evidence type="ECO:0000313" key="2">
    <source>
        <dbReference type="Proteomes" id="UP000185783"/>
    </source>
</evidence>
<organism evidence="1 2">
    <name type="scientific">Pseudovibrio exalbescens</name>
    <dbReference type="NCBI Taxonomy" id="197461"/>
    <lineage>
        <taxon>Bacteria</taxon>
        <taxon>Pseudomonadati</taxon>
        <taxon>Pseudomonadota</taxon>
        <taxon>Alphaproteobacteria</taxon>
        <taxon>Hyphomicrobiales</taxon>
        <taxon>Stappiaceae</taxon>
        <taxon>Pseudovibrio</taxon>
    </lineage>
</organism>
<dbReference type="EMBL" id="LVVZ01000014">
    <property type="protein sequence ID" value="OKL44666.1"/>
    <property type="molecule type" value="Genomic_DNA"/>
</dbReference>
<dbReference type="NCBIfam" id="TIGR02522">
    <property type="entry name" value="pilus_cpaD"/>
    <property type="match status" value="1"/>
</dbReference>
<dbReference type="Pfam" id="PF09476">
    <property type="entry name" value="Pilus_CpaD"/>
    <property type="match status" value="1"/>
</dbReference>
<gene>
    <name evidence="1" type="ORF">A3843_07100</name>
</gene>
<dbReference type="InterPro" id="IPR019027">
    <property type="entry name" value="Pilus_biogenesis_CpaD-related"/>
</dbReference>
<protein>
    <submittedName>
        <fullName evidence="1">Pilus assembly protein</fullName>
    </submittedName>
</protein>
<accession>A0A1U7JIU5</accession>
<dbReference type="AlphaFoldDB" id="A0A1U7JIU5"/>
<proteinExistence type="predicted"/>
<sequence>MADFDYQKRHPIILSEEPENFDIPLAGGTRNLNRQVSSTILAFGQQAREEGNGYVEVLVPRGSANEAAAKAVTPQIRSALKKGGVSPSKVVVRTYPVNDSYVSAPIRLSFARMKAKVPHRCGQWPENVVSGPENTDMDNFGCATQANLAAMVDNPADLLTPRAESPVDAEQRRSLNEKYRTGAITAGDYKEGVGARVSSF</sequence>
<dbReference type="InterPro" id="IPR013361">
    <property type="entry name" value="Pilus_CpaD"/>
</dbReference>
<dbReference type="STRING" id="197461.A3843_07100"/>
<reference evidence="1 2" key="1">
    <citation type="submission" date="2016-03" db="EMBL/GenBank/DDBJ databases">
        <title>Genome sequence of Nesiotobacter sp. nov., a moderately halophilic alphaproteobacterium isolated from the Yellow Sea, China.</title>
        <authorList>
            <person name="Zhang G."/>
            <person name="Zhang R."/>
        </authorList>
    </citation>
    <scope>NUCLEOTIDE SEQUENCE [LARGE SCALE GENOMIC DNA]</scope>
    <source>
        <strain evidence="1 2">WB1-6</strain>
    </source>
</reference>
<comment type="caution">
    <text evidence="1">The sequence shown here is derived from an EMBL/GenBank/DDBJ whole genome shotgun (WGS) entry which is preliminary data.</text>
</comment>
<name>A0A1U7JIU5_9HYPH</name>
<keyword evidence="2" id="KW-1185">Reference proteome</keyword>
<dbReference type="Proteomes" id="UP000185783">
    <property type="component" value="Unassembled WGS sequence"/>
</dbReference>
<evidence type="ECO:0000313" key="1">
    <source>
        <dbReference type="EMBL" id="OKL44666.1"/>
    </source>
</evidence>